<keyword evidence="2" id="KW-0812">Transmembrane</keyword>
<keyword evidence="2" id="KW-1133">Transmembrane helix</keyword>
<evidence type="ECO:0000313" key="4">
    <source>
        <dbReference type="Proteomes" id="UP000438429"/>
    </source>
</evidence>
<sequence length="280" mass="34330">MERFLRDQYEMERFLRDQYEMERFLRDQYEMERFLRDQYEMERFLRDQYEMERFLRDQYEMERFLRDQYEMERFLRDQYEMERFLRDQYEMERFLRDQYEMERFLRDQYEMERFHVNMTKVCDLRQEENQRGRCEAAAEDAQTERRRRREEDEDEDEDTNKIDVFISHESKFDLLSLNIKNKQLLLPLHHSKKEKILIIKSQKVKLRRQGLVVLLSVVVSVVCFPVDFGLHACFTVRTVLMMTSASVSSCVISSSPPALEAFHNKNTFGSSMDNDCVPSG</sequence>
<dbReference type="EMBL" id="VEVO01000003">
    <property type="protein sequence ID" value="KAF0044257.1"/>
    <property type="molecule type" value="Genomic_DNA"/>
</dbReference>
<comment type="caution">
    <text evidence="3">The sequence shown here is derived from an EMBL/GenBank/DDBJ whole genome shotgun (WGS) entry which is preliminary data.</text>
</comment>
<feature type="transmembrane region" description="Helical" evidence="2">
    <location>
        <begin position="210"/>
        <end position="230"/>
    </location>
</feature>
<reference evidence="3 4" key="1">
    <citation type="submission" date="2019-06" db="EMBL/GenBank/DDBJ databases">
        <title>Draft genomes of female and male turbot (Scophthalmus maximus).</title>
        <authorList>
            <person name="Xu H."/>
            <person name="Xu X.-W."/>
            <person name="Shao C."/>
            <person name="Chen S."/>
        </authorList>
    </citation>
    <scope>NUCLEOTIDE SEQUENCE [LARGE SCALE GENOMIC DNA]</scope>
    <source>
        <strain evidence="3">Ysfricsl-2016a</strain>
        <tissue evidence="3">Blood</tissue>
    </source>
</reference>
<evidence type="ECO:0000256" key="2">
    <source>
        <dbReference type="SAM" id="Phobius"/>
    </source>
</evidence>
<proteinExistence type="predicted"/>
<gene>
    <name evidence="3" type="ORF">F2P81_003415</name>
</gene>
<protein>
    <submittedName>
        <fullName evidence="3">Uncharacterized protein</fullName>
    </submittedName>
</protein>
<accession>A0A6A4TCN2</accession>
<dbReference type="AlphaFoldDB" id="A0A6A4TCN2"/>
<name>A0A6A4TCN2_SCOMX</name>
<feature type="region of interest" description="Disordered" evidence="1">
    <location>
        <begin position="132"/>
        <end position="154"/>
    </location>
</feature>
<evidence type="ECO:0000256" key="1">
    <source>
        <dbReference type="SAM" id="MobiDB-lite"/>
    </source>
</evidence>
<keyword evidence="2" id="KW-0472">Membrane</keyword>
<organism evidence="3 4">
    <name type="scientific">Scophthalmus maximus</name>
    <name type="common">Turbot</name>
    <name type="synonym">Psetta maxima</name>
    <dbReference type="NCBI Taxonomy" id="52904"/>
    <lineage>
        <taxon>Eukaryota</taxon>
        <taxon>Metazoa</taxon>
        <taxon>Chordata</taxon>
        <taxon>Craniata</taxon>
        <taxon>Vertebrata</taxon>
        <taxon>Euteleostomi</taxon>
        <taxon>Actinopterygii</taxon>
        <taxon>Neopterygii</taxon>
        <taxon>Teleostei</taxon>
        <taxon>Neoteleostei</taxon>
        <taxon>Acanthomorphata</taxon>
        <taxon>Carangaria</taxon>
        <taxon>Pleuronectiformes</taxon>
        <taxon>Pleuronectoidei</taxon>
        <taxon>Scophthalmidae</taxon>
        <taxon>Scophthalmus</taxon>
    </lineage>
</organism>
<evidence type="ECO:0000313" key="3">
    <source>
        <dbReference type="EMBL" id="KAF0044257.1"/>
    </source>
</evidence>
<dbReference type="Proteomes" id="UP000438429">
    <property type="component" value="Unassembled WGS sequence"/>
</dbReference>